<evidence type="ECO:0000259" key="4">
    <source>
        <dbReference type="Pfam" id="PF21117"/>
    </source>
</evidence>
<comment type="caution">
    <text evidence="5">The sequence shown here is derived from an EMBL/GenBank/DDBJ whole genome shotgun (WGS) entry which is preliminary data.</text>
</comment>
<dbReference type="InterPro" id="IPR049069">
    <property type="entry name" value="MRB1590-like_C"/>
</dbReference>
<evidence type="ECO:0000256" key="1">
    <source>
        <dbReference type="SAM" id="MobiDB-lite"/>
    </source>
</evidence>
<dbReference type="Proteomes" id="UP001145021">
    <property type="component" value="Unassembled WGS sequence"/>
</dbReference>
<feature type="domain" description="MRB1590-like C-terminal" evidence="4">
    <location>
        <begin position="544"/>
        <end position="622"/>
    </location>
</feature>
<dbReference type="AlphaFoldDB" id="A0A9W8CL81"/>
<dbReference type="PANTHER" id="PTHR38149">
    <property type="entry name" value="ATPASE"/>
    <property type="match status" value="1"/>
</dbReference>
<proteinExistence type="predicted"/>
<evidence type="ECO:0000313" key="5">
    <source>
        <dbReference type="EMBL" id="KAJ1646223.1"/>
    </source>
</evidence>
<gene>
    <name evidence="5" type="ORF">LPJ64_002287</name>
</gene>
<name>A0A9W8CL81_9FUNG</name>
<feature type="region of interest" description="Disordered" evidence="1">
    <location>
        <begin position="1"/>
        <end position="24"/>
    </location>
</feature>
<dbReference type="InterPro" id="IPR046834">
    <property type="entry name" value="ABC_ATPase_C"/>
</dbReference>
<keyword evidence="6" id="KW-1185">Reference proteome</keyword>
<dbReference type="Pfam" id="PF21117">
    <property type="entry name" value="MRB1590_C"/>
    <property type="match status" value="1"/>
</dbReference>
<dbReference type="Pfam" id="PF09818">
    <property type="entry name" value="ABC_ATPase"/>
    <property type="match status" value="1"/>
</dbReference>
<evidence type="ECO:0000259" key="3">
    <source>
        <dbReference type="Pfam" id="PF20446"/>
    </source>
</evidence>
<evidence type="ECO:0000313" key="6">
    <source>
        <dbReference type="Proteomes" id="UP001145021"/>
    </source>
</evidence>
<dbReference type="EMBL" id="JANBOH010000070">
    <property type="protein sequence ID" value="KAJ1646223.1"/>
    <property type="molecule type" value="Genomic_DNA"/>
</dbReference>
<dbReference type="InterPro" id="IPR046833">
    <property type="entry name" value="ABC_N"/>
</dbReference>
<sequence length="626" mass="67788">MPSDRTTHARKPGTTRGRGGYGRGAHYKACYGSKDSRHVCQAADNAASSQDLPNEQPQLWSLLQSMDRQNYSCYKQLSGKKFAFSGFAPIIDYIQSDAYAPPSRIRVQVDQETAKFPASRSRHGQGWQSANGGALSIDTPGQEVIERTSVLLGNRSIEARLTASLPAAGRTILGVTAQRMFLETLPQVVAETLVYAAVGHEELSALIKCVEGQEYLRAQLQSKGLLCFVGNGSILPRMSGVSSLPLESRDTVLFLSPASLQVSFMLPNRGEILGMGTRHGVTLICGGGFNGKSTLLQAVEMGVYNHVPRDGRELVVTDSSAIKIKSEEGRSVSNVDIRPFINRLPFGKDTSKFSTTNASGSTSMAASIQEALEAGSRVLLFDEDTCATNFLVRDGRMQQLVSQSREPITPLISRVRELWEAKCVSCVLVIGGCGDYLDVADTVIDMCEYSAADATAKAKDIIDRIPISLEIPLLGYGPTPCRVVSVSTRLASSHKPPKALSKKLIAFFLANKPEAAPITESQPVDQDNRLCIQSLLSAEPSMESDLDLSALDQLASASQTRSIARIICEISRSCGESKTMREWLALFEQRTLDELCSSLGIAGDLARPRKAEVALAVNRLRLAYMG</sequence>
<dbReference type="PANTHER" id="PTHR38149:SF1">
    <property type="entry name" value="ATPASE"/>
    <property type="match status" value="1"/>
</dbReference>
<organism evidence="5 6">
    <name type="scientific">Coemansia asiatica</name>
    <dbReference type="NCBI Taxonomy" id="1052880"/>
    <lineage>
        <taxon>Eukaryota</taxon>
        <taxon>Fungi</taxon>
        <taxon>Fungi incertae sedis</taxon>
        <taxon>Zoopagomycota</taxon>
        <taxon>Kickxellomycotina</taxon>
        <taxon>Kickxellomycetes</taxon>
        <taxon>Kickxellales</taxon>
        <taxon>Kickxellaceae</taxon>
        <taxon>Coemansia</taxon>
    </lineage>
</organism>
<reference evidence="5" key="1">
    <citation type="submission" date="2022-07" db="EMBL/GenBank/DDBJ databases">
        <title>Phylogenomic reconstructions and comparative analyses of Kickxellomycotina fungi.</title>
        <authorList>
            <person name="Reynolds N.K."/>
            <person name="Stajich J.E."/>
            <person name="Barry K."/>
            <person name="Grigoriev I.V."/>
            <person name="Crous P."/>
            <person name="Smith M.E."/>
        </authorList>
    </citation>
    <scope>NUCLEOTIDE SEQUENCE</scope>
    <source>
        <strain evidence="5">NBRC 105413</strain>
    </source>
</reference>
<accession>A0A9W8CL81</accession>
<feature type="domain" description="ATPase of the ABC class C-terminal" evidence="2">
    <location>
        <begin position="201"/>
        <end position="466"/>
    </location>
</feature>
<protein>
    <recommendedName>
        <fullName evidence="7">ATPase</fullName>
    </recommendedName>
</protein>
<feature type="domain" description="ATPase of the ABC class N-terminal" evidence="3">
    <location>
        <begin position="128"/>
        <end position="195"/>
    </location>
</feature>
<feature type="domain" description="ATPase of the ABC class N-terminal" evidence="3">
    <location>
        <begin position="58"/>
        <end position="120"/>
    </location>
</feature>
<dbReference type="InterPro" id="IPR019195">
    <property type="entry name" value="ABC_ATPase_put"/>
</dbReference>
<evidence type="ECO:0008006" key="7">
    <source>
        <dbReference type="Google" id="ProtNLM"/>
    </source>
</evidence>
<dbReference type="Pfam" id="PF20446">
    <property type="entry name" value="ABC_N"/>
    <property type="match status" value="2"/>
</dbReference>
<evidence type="ECO:0000259" key="2">
    <source>
        <dbReference type="Pfam" id="PF09818"/>
    </source>
</evidence>